<dbReference type="PANTHER" id="PTHR39206">
    <property type="entry name" value="SLL8004 PROTEIN"/>
    <property type="match status" value="1"/>
</dbReference>
<gene>
    <name evidence="4" type="ORF">RP75_27335</name>
</gene>
<evidence type="ECO:0000259" key="3">
    <source>
        <dbReference type="Pfam" id="PF06414"/>
    </source>
</evidence>
<evidence type="ECO:0000256" key="2">
    <source>
        <dbReference type="ARBA" id="ARBA00022840"/>
    </source>
</evidence>
<comment type="caution">
    <text evidence="4">The sequence shown here is derived from an EMBL/GenBank/DDBJ whole genome shotgun (WGS) entry which is preliminary data.</text>
</comment>
<evidence type="ECO:0000256" key="1">
    <source>
        <dbReference type="ARBA" id="ARBA00022741"/>
    </source>
</evidence>
<dbReference type="SUPFAM" id="SSF52540">
    <property type="entry name" value="P-loop containing nucleoside triphosphate hydrolases"/>
    <property type="match status" value="1"/>
</dbReference>
<dbReference type="InterPro" id="IPR027417">
    <property type="entry name" value="P-loop_NTPase"/>
</dbReference>
<keyword evidence="2" id="KW-0067">ATP-binding</keyword>
<keyword evidence="4" id="KW-0614">Plasmid</keyword>
<dbReference type="Gene3D" id="3.40.50.300">
    <property type="entry name" value="P-loop containing nucleotide triphosphate hydrolases"/>
    <property type="match status" value="1"/>
</dbReference>
<dbReference type="Pfam" id="PF06414">
    <property type="entry name" value="Zeta_toxin"/>
    <property type="match status" value="1"/>
</dbReference>
<reference evidence="4 5" key="1">
    <citation type="submission" date="2014-12" db="EMBL/GenBank/DDBJ databases">
        <authorList>
            <person name="Kuzmanovic N."/>
            <person name="Pulawska J."/>
            <person name="Obradovic A."/>
        </authorList>
    </citation>
    <scope>NUCLEOTIDE SEQUENCE [LARGE SCALE GENOMIC DNA]</scope>
    <source>
        <strain evidence="4 5">KFB 330</strain>
        <plasmid evidence="4">pTi</plasmid>
    </source>
</reference>
<sequence>MPPQKPEQPVFLIVAGPNGSGKSSVYANADLEWGGRSVWIVNPDLLAARISDIEAKPLVDANLIAVRRIESWVEASLHVHKTIGVETVLSTAKYRRLVEAAKSLGFAVWLIYVVLDSPERSIERIKLRVAKGGHQVPADKVRARYMRSLEQLPWFIEQAEKAWIWDNSGARPKQIGEKQDGLIELDENALGVIASAVQSIATD</sequence>
<keyword evidence="1" id="KW-0547">Nucleotide-binding</keyword>
<geneLocation type="plasmid" evidence="4">
    <name>pTi</name>
</geneLocation>
<dbReference type="PANTHER" id="PTHR39206:SF1">
    <property type="entry name" value="SLL8004 PROTEIN"/>
    <property type="match status" value="1"/>
</dbReference>
<dbReference type="EMBL" id="JWIT01000041">
    <property type="protein sequence ID" value="KJF70253.1"/>
    <property type="molecule type" value="Genomic_DNA"/>
</dbReference>
<dbReference type="Proteomes" id="UP000032564">
    <property type="component" value="Unassembled WGS sequence"/>
</dbReference>
<proteinExistence type="predicted"/>
<name>A0ABR5CZK6_9HYPH</name>
<protein>
    <recommendedName>
        <fullName evidence="3">Zeta toxin domain-containing protein</fullName>
    </recommendedName>
</protein>
<organism evidence="4 5">
    <name type="scientific">Agrobacterium arsenijevicii</name>
    <dbReference type="NCBI Taxonomy" id="1585697"/>
    <lineage>
        <taxon>Bacteria</taxon>
        <taxon>Pseudomonadati</taxon>
        <taxon>Pseudomonadota</taxon>
        <taxon>Alphaproteobacteria</taxon>
        <taxon>Hyphomicrobiales</taxon>
        <taxon>Rhizobiaceae</taxon>
        <taxon>Rhizobium/Agrobacterium group</taxon>
        <taxon>Agrobacterium</taxon>
    </lineage>
</organism>
<evidence type="ECO:0000313" key="4">
    <source>
        <dbReference type="EMBL" id="KJF70253.1"/>
    </source>
</evidence>
<keyword evidence="5" id="KW-1185">Reference proteome</keyword>
<dbReference type="InterPro" id="IPR010488">
    <property type="entry name" value="Zeta_toxin_domain"/>
</dbReference>
<evidence type="ECO:0000313" key="5">
    <source>
        <dbReference type="Proteomes" id="UP000032564"/>
    </source>
</evidence>
<accession>A0ABR5CZK6</accession>
<feature type="domain" description="Zeta toxin" evidence="3">
    <location>
        <begin position="5"/>
        <end position="151"/>
    </location>
</feature>